<sequence length="237" mass="25725">PAAAETAPTAQPAPAPPPSAGQAADGPAYTLSDLEYILAPIALYPDPLIAVLLPATLFPDQIVEAYNWIDANPRFVQARNFAQVDRKSWDTSVKGLVRFPDVVRMLHDNMQWTESIGLAFSTQPQDVSTAIQTLRAKAESAGTLKSTPQQAVSTRDDGGQRAIYIAPTSPERIYVPIYDPSTVFTDVAAGALLFGSAVLVGSAWNNRWGWRDRSWNSVWVVPPGWRRPPHWGPGPGP</sequence>
<dbReference type="Proteomes" id="UP000249130">
    <property type="component" value="Unassembled WGS sequence"/>
</dbReference>
<protein>
    <recommendedName>
        <fullName evidence="4">DUF3300 domain-containing protein</fullName>
    </recommendedName>
</protein>
<dbReference type="AlphaFoldDB" id="A0A327K9A7"/>
<evidence type="ECO:0000313" key="2">
    <source>
        <dbReference type="EMBL" id="RAI34323.1"/>
    </source>
</evidence>
<dbReference type="PANTHER" id="PTHR40269">
    <property type="entry name" value="OUTER MEMBRANE PROTEIN-RELATED"/>
    <property type="match status" value="1"/>
</dbReference>
<comment type="caution">
    <text evidence="2">The sequence shown here is derived from an EMBL/GenBank/DDBJ whole genome shotgun (WGS) entry which is preliminary data.</text>
</comment>
<keyword evidence="3" id="KW-1185">Reference proteome</keyword>
<dbReference type="EMBL" id="NPEX01000630">
    <property type="protein sequence ID" value="RAI34323.1"/>
    <property type="molecule type" value="Genomic_DNA"/>
</dbReference>
<organism evidence="2 3">
    <name type="scientific">Rhodoplanes roseus</name>
    <dbReference type="NCBI Taxonomy" id="29409"/>
    <lineage>
        <taxon>Bacteria</taxon>
        <taxon>Pseudomonadati</taxon>
        <taxon>Pseudomonadota</taxon>
        <taxon>Alphaproteobacteria</taxon>
        <taxon>Hyphomicrobiales</taxon>
        <taxon>Nitrobacteraceae</taxon>
        <taxon>Rhodoplanes</taxon>
    </lineage>
</organism>
<accession>A0A327K9A7</accession>
<dbReference type="RefSeq" id="WP_146604722.1">
    <property type="nucleotide sequence ID" value="NZ_NPEX01000630.1"/>
</dbReference>
<feature type="region of interest" description="Disordered" evidence="1">
    <location>
        <begin position="1"/>
        <end position="25"/>
    </location>
</feature>
<name>A0A327K9A7_9BRAD</name>
<dbReference type="Pfam" id="PF11737">
    <property type="entry name" value="DUF3300"/>
    <property type="match status" value="1"/>
</dbReference>
<evidence type="ECO:0000313" key="3">
    <source>
        <dbReference type="Proteomes" id="UP000249130"/>
    </source>
</evidence>
<reference evidence="2 3" key="1">
    <citation type="submission" date="2017-07" db="EMBL/GenBank/DDBJ databases">
        <title>Draft Genome Sequences of Select Purple Nonsulfur Bacteria.</title>
        <authorList>
            <person name="Lasarre B."/>
            <person name="Mckinlay J.B."/>
        </authorList>
    </citation>
    <scope>NUCLEOTIDE SEQUENCE [LARGE SCALE GENOMIC DNA]</scope>
    <source>
        <strain evidence="2 3">DSM 5909</strain>
    </source>
</reference>
<dbReference type="OrthoDB" id="197257at2"/>
<proteinExistence type="predicted"/>
<gene>
    <name evidence="2" type="ORF">CH341_31435</name>
</gene>
<dbReference type="PANTHER" id="PTHR40269:SF1">
    <property type="entry name" value="OUTER MEMBRANE PROTEIN"/>
    <property type="match status" value="1"/>
</dbReference>
<evidence type="ECO:0000256" key="1">
    <source>
        <dbReference type="SAM" id="MobiDB-lite"/>
    </source>
</evidence>
<feature type="non-terminal residue" evidence="2">
    <location>
        <position position="237"/>
    </location>
</feature>
<dbReference type="InterPro" id="IPR021728">
    <property type="entry name" value="DUF3300"/>
</dbReference>
<evidence type="ECO:0008006" key="4">
    <source>
        <dbReference type="Google" id="ProtNLM"/>
    </source>
</evidence>
<feature type="non-terminal residue" evidence="2">
    <location>
        <position position="1"/>
    </location>
</feature>
<feature type="compositionally biased region" description="Low complexity" evidence="1">
    <location>
        <begin position="1"/>
        <end position="10"/>
    </location>
</feature>